<keyword evidence="6" id="KW-0997">Cell inner membrane</keyword>
<dbReference type="GO" id="GO:0016758">
    <property type="term" value="F:hexosyltransferase activity"/>
    <property type="evidence" value="ECO:0007669"/>
    <property type="project" value="TreeGrafter"/>
</dbReference>
<dbReference type="NCBIfam" id="NF003962">
    <property type="entry name" value="PRK05454.2-5"/>
    <property type="match status" value="1"/>
</dbReference>
<dbReference type="NCBIfam" id="NF003960">
    <property type="entry name" value="PRK05454.2-3"/>
    <property type="match status" value="1"/>
</dbReference>
<evidence type="ECO:0000256" key="2">
    <source>
        <dbReference type="ARBA" id="ARBA00005001"/>
    </source>
</evidence>
<feature type="transmembrane region" description="Helical" evidence="13">
    <location>
        <begin position="118"/>
        <end position="139"/>
    </location>
</feature>
<evidence type="ECO:0000256" key="10">
    <source>
        <dbReference type="ARBA" id="ARBA00022989"/>
    </source>
</evidence>
<dbReference type="Gene3D" id="3.90.550.10">
    <property type="entry name" value="Spore Coat Polysaccharide Biosynthesis Protein SpsA, Chain A"/>
    <property type="match status" value="1"/>
</dbReference>
<feature type="compositionally biased region" description="Polar residues" evidence="12">
    <location>
        <begin position="1"/>
        <end position="12"/>
    </location>
</feature>
<dbReference type="AlphaFoldDB" id="A0A2S5SUV4"/>
<keyword evidence="11 13" id="KW-0472">Membrane</keyword>
<evidence type="ECO:0000256" key="6">
    <source>
        <dbReference type="ARBA" id="ARBA00022519"/>
    </source>
</evidence>
<evidence type="ECO:0000256" key="8">
    <source>
        <dbReference type="ARBA" id="ARBA00022679"/>
    </source>
</evidence>
<dbReference type="InterPro" id="IPR029044">
    <property type="entry name" value="Nucleotide-diphossugar_trans"/>
</dbReference>
<keyword evidence="8 15" id="KW-0808">Transferase</keyword>
<protein>
    <recommendedName>
        <fullName evidence="4">Glucans biosynthesis glucosyltransferase H</fullName>
    </recommendedName>
</protein>
<comment type="subcellular location">
    <subcellularLocation>
        <location evidence="1">Cell inner membrane</location>
        <topology evidence="1">Multi-pass membrane protein</topology>
    </subcellularLocation>
</comment>
<evidence type="ECO:0000256" key="12">
    <source>
        <dbReference type="SAM" id="MobiDB-lite"/>
    </source>
</evidence>
<dbReference type="InterPro" id="IPR050321">
    <property type="entry name" value="Glycosyltr_2/OpgH_subfam"/>
</dbReference>
<name>A0A2S5SUV4_9BURK</name>
<dbReference type="OrthoDB" id="9775281at2"/>
<evidence type="ECO:0000256" key="7">
    <source>
        <dbReference type="ARBA" id="ARBA00022676"/>
    </source>
</evidence>
<comment type="similarity">
    <text evidence="3">Belongs to the glycosyltransferase 2 family. OpgH subfamily.</text>
</comment>
<reference evidence="15 16" key="1">
    <citation type="submission" date="2018-02" db="EMBL/GenBank/DDBJ databases">
        <title>Reclassifiation of [Polyangium] brachysporum DSM 7029 as Guopingzhaonella breviflexa gen. nov., sp. nov., a member of the family Comamonadaceae.</title>
        <authorList>
            <person name="Tang B."/>
        </authorList>
    </citation>
    <scope>NUCLEOTIDE SEQUENCE [LARGE SCALE GENOMIC DNA]</scope>
    <source>
        <strain evidence="15 16">BCRC 80649</strain>
    </source>
</reference>
<dbReference type="CDD" id="cd04191">
    <property type="entry name" value="Glucan_BSP_MdoH"/>
    <property type="match status" value="1"/>
</dbReference>
<dbReference type="RefSeq" id="WP_104302459.1">
    <property type="nucleotide sequence ID" value="NZ_PSNX01000007.1"/>
</dbReference>
<comment type="caution">
    <text evidence="15">The sequence shown here is derived from an EMBL/GenBank/DDBJ whole genome shotgun (WGS) entry which is preliminary data.</text>
</comment>
<dbReference type="SUPFAM" id="SSF53448">
    <property type="entry name" value="Nucleotide-diphospho-sugar transferases"/>
    <property type="match status" value="1"/>
</dbReference>
<feature type="transmembrane region" description="Helical" evidence="13">
    <location>
        <begin position="80"/>
        <end position="98"/>
    </location>
</feature>
<accession>A0A2S5SUV4</accession>
<evidence type="ECO:0000313" key="16">
    <source>
        <dbReference type="Proteomes" id="UP000238605"/>
    </source>
</evidence>
<evidence type="ECO:0000256" key="4">
    <source>
        <dbReference type="ARBA" id="ARBA00020585"/>
    </source>
</evidence>
<evidence type="ECO:0000259" key="14">
    <source>
        <dbReference type="Pfam" id="PF13632"/>
    </source>
</evidence>
<evidence type="ECO:0000256" key="13">
    <source>
        <dbReference type="SAM" id="Phobius"/>
    </source>
</evidence>
<dbReference type="Pfam" id="PF13632">
    <property type="entry name" value="Glyco_trans_2_3"/>
    <property type="match status" value="1"/>
</dbReference>
<feature type="domain" description="Glycosyltransferase 2-like" evidence="14">
    <location>
        <begin position="266"/>
        <end position="480"/>
    </location>
</feature>
<organism evidence="15 16">
    <name type="scientific">Caldimonas caldifontis</name>
    <dbReference type="NCBI Taxonomy" id="1452508"/>
    <lineage>
        <taxon>Bacteria</taxon>
        <taxon>Pseudomonadati</taxon>
        <taxon>Pseudomonadota</taxon>
        <taxon>Betaproteobacteria</taxon>
        <taxon>Burkholderiales</taxon>
        <taxon>Sphaerotilaceae</taxon>
        <taxon>Caldimonas</taxon>
    </lineage>
</organism>
<gene>
    <name evidence="15" type="ORF">C1704_09415</name>
</gene>
<keyword evidence="9 13" id="KW-0812">Transmembrane</keyword>
<evidence type="ECO:0000256" key="5">
    <source>
        <dbReference type="ARBA" id="ARBA00022475"/>
    </source>
</evidence>
<dbReference type="EMBL" id="PSNX01000007">
    <property type="protein sequence ID" value="PPE66513.1"/>
    <property type="molecule type" value="Genomic_DNA"/>
</dbReference>
<keyword evidence="16" id="KW-1185">Reference proteome</keyword>
<dbReference type="PANTHER" id="PTHR43867:SF5">
    <property type="entry name" value="GLUCANS BIOSYNTHESIS GLUCOSYLTRANSFERASE H"/>
    <property type="match status" value="1"/>
</dbReference>
<proteinExistence type="inferred from homology"/>
<dbReference type="PANTHER" id="PTHR43867">
    <property type="entry name" value="CELLULOSE SYNTHASE CATALYTIC SUBUNIT A [UDP-FORMING]"/>
    <property type="match status" value="1"/>
</dbReference>
<feature type="transmembrane region" description="Helical" evidence="13">
    <location>
        <begin position="441"/>
        <end position="462"/>
    </location>
</feature>
<sequence>MSTLDTSFSSASRGAPCPPRSADAAMAPPLHRSAMPARPWVGLRAGLAHALRGEPTSGTPSSLHDNPAPWEQAATRRRRAFLATIAALTVVATVWLAHMLPAADSVGLQALRTAQIGLFALLFAWVSAGFATALMGFVVHLRGDRYALSADAVRHRPLPDDARTALIMPICNEHVPTVFAGLRATCESLASTGGQRHFDLYILSDSSKPELWAAERAAWEQLRASLDEDGIAVQVYYRRRKLRRHRKAGNVADFCRRWGRNYRYMVVLDADSVMSGQCLTDLVRLMEAHPQAGIIQTLPQAVGQTTLHARAQQFASRVTGRLFTLGMQYWQLGESHYWGHNAIIRVAPFMAHCGLADVPGRGALSGEILSHDFVEAALMRRAGYHVWLVSDLGGSYEQNPPNLIEELQRDRRWCQGNLQNFQLIAEPGLHPVHRAMLATGAMAYVSAPLWLAFLGLGVASWVQHAAQSDGTGLAPPSHLLALWGLTLTLLMLPRALAVAVVFLRREQAEFGGGWALVRSAMAEAALSVVQAPVRMAAHTGFVVAALTGWRIGWTSPAREALALRWRDALRRFAPQSAGAGLALLALGVAHLPALPWMLPVGLPLLAAAPLAVWTSRENDLSQATRTLLIPEERHAPRVLRRAWRFARQPQAVAA</sequence>
<keyword evidence="10 13" id="KW-1133">Transmembrane helix</keyword>
<evidence type="ECO:0000313" key="15">
    <source>
        <dbReference type="EMBL" id="PPE66513.1"/>
    </source>
</evidence>
<keyword evidence="7" id="KW-0328">Glycosyltransferase</keyword>
<dbReference type="NCBIfam" id="NF003958">
    <property type="entry name" value="PRK05454.2-1"/>
    <property type="match status" value="1"/>
</dbReference>
<evidence type="ECO:0000256" key="9">
    <source>
        <dbReference type="ARBA" id="ARBA00022692"/>
    </source>
</evidence>
<keyword evidence="5" id="KW-1003">Cell membrane</keyword>
<feature type="transmembrane region" description="Helical" evidence="13">
    <location>
        <begin position="572"/>
        <end position="590"/>
    </location>
</feature>
<evidence type="ECO:0000256" key="11">
    <source>
        <dbReference type="ARBA" id="ARBA00023136"/>
    </source>
</evidence>
<dbReference type="Proteomes" id="UP000238605">
    <property type="component" value="Unassembled WGS sequence"/>
</dbReference>
<comment type="pathway">
    <text evidence="2">Glycan metabolism; osmoregulated periplasmic glucan (OPG) biosynthesis.</text>
</comment>
<feature type="region of interest" description="Disordered" evidence="12">
    <location>
        <begin position="1"/>
        <end position="26"/>
    </location>
</feature>
<evidence type="ECO:0000256" key="1">
    <source>
        <dbReference type="ARBA" id="ARBA00004429"/>
    </source>
</evidence>
<dbReference type="InterPro" id="IPR001173">
    <property type="entry name" value="Glyco_trans_2-like"/>
</dbReference>
<evidence type="ECO:0000256" key="3">
    <source>
        <dbReference type="ARBA" id="ARBA00009337"/>
    </source>
</evidence>
<feature type="transmembrane region" description="Helical" evidence="13">
    <location>
        <begin position="482"/>
        <end position="503"/>
    </location>
</feature>
<dbReference type="GO" id="GO:0005886">
    <property type="term" value="C:plasma membrane"/>
    <property type="evidence" value="ECO:0007669"/>
    <property type="project" value="UniProtKB-SubCell"/>
</dbReference>